<dbReference type="SMART" id="SM00387">
    <property type="entry name" value="HATPase_c"/>
    <property type="match status" value="1"/>
</dbReference>
<dbReference type="SUPFAM" id="SSF55874">
    <property type="entry name" value="ATPase domain of HSP90 chaperone/DNA topoisomerase II/histidine kinase"/>
    <property type="match status" value="1"/>
</dbReference>
<dbReference type="Gene3D" id="3.30.565.10">
    <property type="entry name" value="Histidine kinase-like ATPase, C-terminal domain"/>
    <property type="match status" value="1"/>
</dbReference>
<dbReference type="PANTHER" id="PTHR35526">
    <property type="entry name" value="ANTI-SIGMA-F FACTOR RSBW-RELATED"/>
    <property type="match status" value="1"/>
</dbReference>
<name>A0AAU7AT37_9ACTN</name>
<dbReference type="GO" id="GO:0004674">
    <property type="term" value="F:protein serine/threonine kinase activity"/>
    <property type="evidence" value="ECO:0007669"/>
    <property type="project" value="UniProtKB-KW"/>
</dbReference>
<organism evidence="4">
    <name type="scientific">Paraconexibacter sp. AEG42_29</name>
    <dbReference type="NCBI Taxonomy" id="2997339"/>
    <lineage>
        <taxon>Bacteria</taxon>
        <taxon>Bacillati</taxon>
        <taxon>Actinomycetota</taxon>
        <taxon>Thermoleophilia</taxon>
        <taxon>Solirubrobacterales</taxon>
        <taxon>Paraconexibacteraceae</taxon>
        <taxon>Paraconexibacter</taxon>
    </lineage>
</organism>
<reference evidence="4" key="1">
    <citation type="submission" date="2022-12" db="EMBL/GenBank/DDBJ databases">
        <title>Paraconexibacter alkalitolerans sp. nov. and Baekduia alba sp. nov., isolated from soil and emended description of the genera Paraconexibacter (Chun et al., 2020) and Baekduia (An et al., 2020).</title>
        <authorList>
            <person name="Vieira S."/>
            <person name="Huber K.J."/>
            <person name="Geppert A."/>
            <person name="Wolf J."/>
            <person name="Neumann-Schaal M."/>
            <person name="Muesken M."/>
            <person name="Overmann J."/>
        </authorList>
    </citation>
    <scope>NUCLEOTIDE SEQUENCE</scope>
    <source>
        <strain evidence="4">AEG42_29</strain>
    </source>
</reference>
<keyword evidence="1" id="KW-0418">Kinase</keyword>
<evidence type="ECO:0000256" key="2">
    <source>
        <dbReference type="SAM" id="MobiDB-lite"/>
    </source>
</evidence>
<dbReference type="EC" id="2.7.11.1" evidence="4"/>
<protein>
    <submittedName>
        <fullName evidence="4">Anti-sigma F factor</fullName>
        <ecNumber evidence="4">2.7.11.1</ecNumber>
    </submittedName>
</protein>
<evidence type="ECO:0000313" key="4">
    <source>
        <dbReference type="EMBL" id="XAY04820.1"/>
    </source>
</evidence>
<proteinExistence type="predicted"/>
<accession>A0AAU7AT37</accession>
<keyword evidence="1" id="KW-0723">Serine/threonine-protein kinase</keyword>
<evidence type="ECO:0000256" key="1">
    <source>
        <dbReference type="ARBA" id="ARBA00022527"/>
    </source>
</evidence>
<sequence length="172" mass="17994">MTDLPDLELTLPARAENVGVIRHVLGAVAETLHVGDEQLDDMRLAVSEACANAVIHAYVDGAGLMEVRVRARMTDLEISVRDHGGGMAPRTDSPGLGVGLPLMATLAASMELIAPEGGGTEVRMRFPLPHESAGGPPRPAEHGTVTPGTPPAPGSADDARPRPLAESRERHP</sequence>
<dbReference type="CDD" id="cd16936">
    <property type="entry name" value="HATPase_RsbW-like"/>
    <property type="match status" value="1"/>
</dbReference>
<gene>
    <name evidence="4" type="primary">spoIIAB_1</name>
    <name evidence="4" type="ORF">DSM112329_01658</name>
</gene>
<feature type="compositionally biased region" description="Basic and acidic residues" evidence="2">
    <location>
        <begin position="157"/>
        <end position="172"/>
    </location>
</feature>
<evidence type="ECO:0000259" key="3">
    <source>
        <dbReference type="SMART" id="SM00387"/>
    </source>
</evidence>
<dbReference type="EMBL" id="CP114014">
    <property type="protein sequence ID" value="XAY04820.1"/>
    <property type="molecule type" value="Genomic_DNA"/>
</dbReference>
<dbReference type="InterPro" id="IPR050267">
    <property type="entry name" value="Anti-sigma-factor_SerPK"/>
</dbReference>
<feature type="domain" description="Histidine kinase/HSP90-like ATPase" evidence="3">
    <location>
        <begin position="37"/>
        <end position="130"/>
    </location>
</feature>
<dbReference type="InterPro" id="IPR036890">
    <property type="entry name" value="HATPase_C_sf"/>
</dbReference>
<dbReference type="PANTHER" id="PTHR35526:SF3">
    <property type="entry name" value="ANTI-SIGMA-F FACTOR RSBW"/>
    <property type="match status" value="1"/>
</dbReference>
<dbReference type="AlphaFoldDB" id="A0AAU7AT37"/>
<dbReference type="KEGG" id="parq:DSM112329_01658"/>
<dbReference type="InterPro" id="IPR003594">
    <property type="entry name" value="HATPase_dom"/>
</dbReference>
<keyword evidence="4" id="KW-0808">Transferase</keyword>
<dbReference type="RefSeq" id="WP_354701345.1">
    <property type="nucleotide sequence ID" value="NZ_CP114014.1"/>
</dbReference>
<dbReference type="Pfam" id="PF13581">
    <property type="entry name" value="HATPase_c_2"/>
    <property type="match status" value="1"/>
</dbReference>
<feature type="region of interest" description="Disordered" evidence="2">
    <location>
        <begin position="120"/>
        <end position="172"/>
    </location>
</feature>